<sequence>MIATTLTSVKSDLQRRFVIRNLTDGGVWPPPWRLEHDQTFCIREV</sequence>
<dbReference type="STRING" id="349521.HCH_01960"/>
<dbReference type="Proteomes" id="UP000000238">
    <property type="component" value="Chromosome"/>
</dbReference>
<dbReference type="HOGENOM" id="CLU_3200490_0_0_6"/>
<reference evidence="1 2" key="1">
    <citation type="journal article" date="2005" name="Nucleic Acids Res.">
        <title>Genomic blueprint of Hahella chejuensis, a marine microbe producing an algicidal agent.</title>
        <authorList>
            <person name="Jeong H."/>
            <person name="Yim J.H."/>
            <person name="Lee C."/>
            <person name="Choi S.-H."/>
            <person name="Park Y.K."/>
            <person name="Yoon S.H."/>
            <person name="Hur C.-G."/>
            <person name="Kang H.-Y."/>
            <person name="Kim D."/>
            <person name="Lee H.H."/>
            <person name="Park K.H."/>
            <person name="Park S.-H."/>
            <person name="Park H.-S."/>
            <person name="Lee H.K."/>
            <person name="Oh T.K."/>
            <person name="Kim J.F."/>
        </authorList>
    </citation>
    <scope>NUCLEOTIDE SEQUENCE [LARGE SCALE GENOMIC DNA]</scope>
    <source>
        <strain evidence="1 2">KCTC 2396</strain>
    </source>
</reference>
<protein>
    <submittedName>
        <fullName evidence="1">Uncharacterized protein</fullName>
    </submittedName>
</protein>
<name>Q2SKN1_HAHCH</name>
<proteinExistence type="predicted"/>
<dbReference type="EMBL" id="CP000155">
    <property type="protein sequence ID" value="ABC28793.1"/>
    <property type="molecule type" value="Genomic_DNA"/>
</dbReference>
<dbReference type="AlphaFoldDB" id="Q2SKN1"/>
<gene>
    <name evidence="1" type="ordered locus">HCH_01960</name>
</gene>
<dbReference type="KEGG" id="hch:HCH_01960"/>
<evidence type="ECO:0000313" key="2">
    <source>
        <dbReference type="Proteomes" id="UP000000238"/>
    </source>
</evidence>
<evidence type="ECO:0000313" key="1">
    <source>
        <dbReference type="EMBL" id="ABC28793.1"/>
    </source>
</evidence>
<keyword evidence="2" id="KW-1185">Reference proteome</keyword>
<organism evidence="1 2">
    <name type="scientific">Hahella chejuensis (strain KCTC 2396)</name>
    <dbReference type="NCBI Taxonomy" id="349521"/>
    <lineage>
        <taxon>Bacteria</taxon>
        <taxon>Pseudomonadati</taxon>
        <taxon>Pseudomonadota</taxon>
        <taxon>Gammaproteobacteria</taxon>
        <taxon>Oceanospirillales</taxon>
        <taxon>Hahellaceae</taxon>
        <taxon>Hahella</taxon>
    </lineage>
</organism>
<accession>Q2SKN1</accession>